<dbReference type="Gene3D" id="3.40.50.300">
    <property type="entry name" value="P-loop containing nucleotide triphosphate hydrolases"/>
    <property type="match status" value="1"/>
</dbReference>
<dbReference type="InterPro" id="IPR003593">
    <property type="entry name" value="AAA+_ATPase"/>
</dbReference>
<evidence type="ECO:0000313" key="7">
    <source>
        <dbReference type="Proteomes" id="UP000656881"/>
    </source>
</evidence>
<dbReference type="Pfam" id="PF00005">
    <property type="entry name" value="ABC_tran"/>
    <property type="match status" value="1"/>
</dbReference>
<dbReference type="InterPro" id="IPR017871">
    <property type="entry name" value="ABC_transporter-like_CS"/>
</dbReference>
<evidence type="ECO:0000256" key="2">
    <source>
        <dbReference type="ARBA" id="ARBA00022741"/>
    </source>
</evidence>
<dbReference type="PROSITE" id="PS50893">
    <property type="entry name" value="ABC_TRANSPORTER_2"/>
    <property type="match status" value="1"/>
</dbReference>
<dbReference type="InterPro" id="IPR003439">
    <property type="entry name" value="ABC_transporter-like_ATP-bd"/>
</dbReference>
<keyword evidence="2" id="KW-0547">Nucleotide-binding</keyword>
<dbReference type="RefSeq" id="WP_189173024.1">
    <property type="nucleotide sequence ID" value="NZ_BMNG01000002.1"/>
</dbReference>
<feature type="compositionally biased region" description="Polar residues" evidence="4">
    <location>
        <begin position="1"/>
        <end position="17"/>
    </location>
</feature>
<feature type="domain" description="ABC transporter" evidence="5">
    <location>
        <begin position="35"/>
        <end position="266"/>
    </location>
</feature>
<keyword evidence="3 6" id="KW-0067">ATP-binding</keyword>
<proteinExistence type="predicted"/>
<protein>
    <submittedName>
        <fullName evidence="6">ABC transporter ATP-binding protein</fullName>
    </submittedName>
</protein>
<keyword evidence="1" id="KW-0813">Transport</keyword>
<dbReference type="PANTHER" id="PTHR42788">
    <property type="entry name" value="TAURINE IMPORT ATP-BINDING PROTEIN-RELATED"/>
    <property type="match status" value="1"/>
</dbReference>
<dbReference type="EMBL" id="BMNG01000002">
    <property type="protein sequence ID" value="GGO37313.1"/>
    <property type="molecule type" value="Genomic_DNA"/>
</dbReference>
<dbReference type="CDD" id="cd03293">
    <property type="entry name" value="ABC_NrtD_SsuB_transporters"/>
    <property type="match status" value="1"/>
</dbReference>
<evidence type="ECO:0000256" key="4">
    <source>
        <dbReference type="SAM" id="MobiDB-lite"/>
    </source>
</evidence>
<reference evidence="7" key="1">
    <citation type="journal article" date="2019" name="Int. J. Syst. Evol. Microbiol.">
        <title>The Global Catalogue of Microorganisms (GCM) 10K type strain sequencing project: providing services to taxonomists for standard genome sequencing and annotation.</title>
        <authorList>
            <consortium name="The Broad Institute Genomics Platform"/>
            <consortium name="The Broad Institute Genome Sequencing Center for Infectious Disease"/>
            <person name="Wu L."/>
            <person name="Ma J."/>
        </authorList>
    </citation>
    <scope>NUCLEOTIDE SEQUENCE [LARGE SCALE GENOMIC DNA]</scope>
    <source>
        <strain evidence="7">CGMCC 4.7349</strain>
    </source>
</reference>
<feature type="region of interest" description="Disordered" evidence="4">
    <location>
        <begin position="1"/>
        <end position="29"/>
    </location>
</feature>
<evidence type="ECO:0000256" key="1">
    <source>
        <dbReference type="ARBA" id="ARBA00022448"/>
    </source>
</evidence>
<dbReference type="Proteomes" id="UP000656881">
    <property type="component" value="Unassembled WGS sequence"/>
</dbReference>
<gene>
    <name evidence="6" type="primary">ssuB</name>
    <name evidence="6" type="ORF">GCM10012286_10580</name>
</gene>
<organism evidence="6 7">
    <name type="scientific">Streptomyces lasiicapitis</name>
    <dbReference type="NCBI Taxonomy" id="1923961"/>
    <lineage>
        <taxon>Bacteria</taxon>
        <taxon>Bacillati</taxon>
        <taxon>Actinomycetota</taxon>
        <taxon>Actinomycetes</taxon>
        <taxon>Kitasatosporales</taxon>
        <taxon>Streptomycetaceae</taxon>
        <taxon>Streptomyces</taxon>
    </lineage>
</organism>
<dbReference type="SMART" id="SM00382">
    <property type="entry name" value="AAA"/>
    <property type="match status" value="1"/>
</dbReference>
<dbReference type="InterPro" id="IPR050166">
    <property type="entry name" value="ABC_transporter_ATP-bind"/>
</dbReference>
<sequence>MTTVNDTTLNKSGTAPNKSGARADRTTATATTPAVRLADIAVRFRTKRKDVTALSEVSLDVARGEFVAIVGPSGCGKSTLLKLVAGLLAPSAGEVALGGEPVRGPRRDIGYVFQRAALLDWRSARRNILLQAEMRGLPAAAARARADELIRMTGLDGFEDAYPHELSGGMQQRVALCRALLHEPPVLLMDEPFGALDALTREQMNVELHRIWRETDTTVLLVTHSIPEAVYLADRVVVMSPRPGTITELIDVHLPREREYAATLATTEFHEATGRIRELLGAAGAHD</sequence>
<evidence type="ECO:0000259" key="5">
    <source>
        <dbReference type="PROSITE" id="PS50893"/>
    </source>
</evidence>
<dbReference type="SUPFAM" id="SSF52540">
    <property type="entry name" value="P-loop containing nucleoside triphosphate hydrolases"/>
    <property type="match status" value="1"/>
</dbReference>
<evidence type="ECO:0000313" key="6">
    <source>
        <dbReference type="EMBL" id="GGO37313.1"/>
    </source>
</evidence>
<evidence type="ECO:0000256" key="3">
    <source>
        <dbReference type="ARBA" id="ARBA00022840"/>
    </source>
</evidence>
<dbReference type="PROSITE" id="PS00211">
    <property type="entry name" value="ABC_TRANSPORTER_1"/>
    <property type="match status" value="1"/>
</dbReference>
<keyword evidence="7" id="KW-1185">Reference proteome</keyword>
<dbReference type="PANTHER" id="PTHR42788:SF13">
    <property type="entry name" value="ALIPHATIC SULFONATES IMPORT ATP-BINDING PROTEIN SSUB"/>
    <property type="match status" value="1"/>
</dbReference>
<comment type="caution">
    <text evidence="6">The sequence shown here is derived from an EMBL/GenBank/DDBJ whole genome shotgun (WGS) entry which is preliminary data.</text>
</comment>
<dbReference type="GO" id="GO:0005524">
    <property type="term" value="F:ATP binding"/>
    <property type="evidence" value="ECO:0007669"/>
    <property type="project" value="UniProtKB-KW"/>
</dbReference>
<accession>A0ABQ2LJS5</accession>
<name>A0ABQ2LJS5_9ACTN</name>
<dbReference type="InterPro" id="IPR027417">
    <property type="entry name" value="P-loop_NTPase"/>
</dbReference>